<comment type="caution">
    <text evidence="2">The sequence shown here is derived from an EMBL/GenBank/DDBJ whole genome shotgun (WGS) entry which is preliminary data.</text>
</comment>
<dbReference type="InterPro" id="IPR007352">
    <property type="entry name" value="DUF420"/>
</dbReference>
<name>A0A931GV20_9BACT</name>
<dbReference type="AlphaFoldDB" id="A0A931GV20"/>
<feature type="transmembrane region" description="Helical" evidence="1">
    <location>
        <begin position="16"/>
        <end position="34"/>
    </location>
</feature>
<dbReference type="Pfam" id="PF04238">
    <property type="entry name" value="DUF420"/>
    <property type="match status" value="1"/>
</dbReference>
<keyword evidence="1" id="KW-0812">Transmembrane</keyword>
<keyword evidence="3" id="KW-1185">Reference proteome</keyword>
<keyword evidence="1" id="KW-1133">Transmembrane helix</keyword>
<feature type="transmembrane region" description="Helical" evidence="1">
    <location>
        <begin position="174"/>
        <end position="193"/>
    </location>
</feature>
<sequence>MLEASIEKNDKKAKQLIWIFSTVVFVAVVLLSNVKLNVDPGFDIHIFAKVNAYINATIAFLLLAALLSVKNRKYRQHKNLMIAALILSIIFLVSYIAHHLLAGEAKFGDANHNGIVEEAEALAVGSTRYIYYIILATHIFLAAVILPFILFTAYRAMIAEFPAHKKLARYTWPLWFYVAVTGPVIYYFISPYYY</sequence>
<proteinExistence type="predicted"/>
<dbReference type="RefSeq" id="WP_196989979.1">
    <property type="nucleotide sequence ID" value="NZ_JADWYR010000001.1"/>
</dbReference>
<dbReference type="PANTHER" id="PTHR37692:SF1">
    <property type="entry name" value="DUF420 DOMAIN-CONTAINING PROTEIN"/>
    <property type="match status" value="1"/>
</dbReference>
<evidence type="ECO:0000256" key="1">
    <source>
        <dbReference type="SAM" id="Phobius"/>
    </source>
</evidence>
<reference evidence="2" key="1">
    <citation type="submission" date="2020-11" db="EMBL/GenBank/DDBJ databases">
        <title>Bacterial whole genome sequence for Panacibacter sp. DH6.</title>
        <authorList>
            <person name="Le V."/>
            <person name="Ko S."/>
            <person name="Ahn C.-Y."/>
            <person name="Oh H.-M."/>
        </authorList>
    </citation>
    <scope>NUCLEOTIDE SEQUENCE</scope>
    <source>
        <strain evidence="2">DH6</strain>
    </source>
</reference>
<feature type="transmembrane region" description="Helical" evidence="1">
    <location>
        <begin position="79"/>
        <end position="97"/>
    </location>
</feature>
<dbReference type="PANTHER" id="PTHR37692">
    <property type="entry name" value="HYPOTHETICAL MEMBRANE SPANNING PROTEIN"/>
    <property type="match status" value="1"/>
</dbReference>
<evidence type="ECO:0000313" key="3">
    <source>
        <dbReference type="Proteomes" id="UP000628448"/>
    </source>
</evidence>
<accession>A0A931GV20</accession>
<feature type="transmembrane region" description="Helical" evidence="1">
    <location>
        <begin position="129"/>
        <end position="153"/>
    </location>
</feature>
<protein>
    <submittedName>
        <fullName evidence="2">DUF420 domain-containing protein</fullName>
    </submittedName>
</protein>
<evidence type="ECO:0000313" key="2">
    <source>
        <dbReference type="EMBL" id="MBG9375955.1"/>
    </source>
</evidence>
<dbReference type="Proteomes" id="UP000628448">
    <property type="component" value="Unassembled WGS sequence"/>
</dbReference>
<organism evidence="2 3">
    <name type="scientific">Panacibacter microcysteis</name>
    <dbReference type="NCBI Taxonomy" id="2793269"/>
    <lineage>
        <taxon>Bacteria</taxon>
        <taxon>Pseudomonadati</taxon>
        <taxon>Bacteroidota</taxon>
        <taxon>Chitinophagia</taxon>
        <taxon>Chitinophagales</taxon>
        <taxon>Chitinophagaceae</taxon>
        <taxon>Panacibacter</taxon>
    </lineage>
</organism>
<gene>
    <name evidence="2" type="ORF">I5907_06900</name>
</gene>
<keyword evidence="1" id="KW-0472">Membrane</keyword>
<dbReference type="EMBL" id="JADWYR010000001">
    <property type="protein sequence ID" value="MBG9375955.1"/>
    <property type="molecule type" value="Genomic_DNA"/>
</dbReference>
<feature type="transmembrane region" description="Helical" evidence="1">
    <location>
        <begin position="46"/>
        <end position="67"/>
    </location>
</feature>